<dbReference type="InterPro" id="IPR036641">
    <property type="entry name" value="HPT_dom_sf"/>
</dbReference>
<evidence type="ECO:0000256" key="1">
    <source>
        <dbReference type="ARBA" id="ARBA00023012"/>
    </source>
</evidence>
<feature type="modified residue" description="Phosphohistidine" evidence="2">
    <location>
        <position position="66"/>
    </location>
</feature>
<comment type="caution">
    <text evidence="5">The sequence shown here is derived from an EMBL/GenBank/DDBJ whole genome shotgun (WGS) entry which is preliminary data.</text>
</comment>
<dbReference type="SUPFAM" id="SSF47226">
    <property type="entry name" value="Histidine-containing phosphotransfer domain, HPT domain"/>
    <property type="match status" value="1"/>
</dbReference>
<evidence type="ECO:0000313" key="6">
    <source>
        <dbReference type="Proteomes" id="UP001564408"/>
    </source>
</evidence>
<dbReference type="PROSITE" id="PS50894">
    <property type="entry name" value="HPT"/>
    <property type="match status" value="1"/>
</dbReference>
<feature type="domain" description="HPt" evidence="4">
    <location>
        <begin position="27"/>
        <end position="122"/>
    </location>
</feature>
<evidence type="ECO:0000259" key="4">
    <source>
        <dbReference type="PROSITE" id="PS50894"/>
    </source>
</evidence>
<evidence type="ECO:0000313" key="5">
    <source>
        <dbReference type="EMBL" id="MEY6433144.1"/>
    </source>
</evidence>
<name>A0ABV4BGP3_9GAMM</name>
<feature type="region of interest" description="Disordered" evidence="3">
    <location>
        <begin position="1"/>
        <end position="20"/>
    </location>
</feature>
<keyword evidence="2" id="KW-0597">Phosphoprotein</keyword>
<accession>A0ABV4BGP3</accession>
<dbReference type="Gene3D" id="1.20.120.160">
    <property type="entry name" value="HPT domain"/>
    <property type="match status" value="1"/>
</dbReference>
<dbReference type="RefSeq" id="WP_369667531.1">
    <property type="nucleotide sequence ID" value="NZ_JBDKXB010000016.1"/>
</dbReference>
<dbReference type="Pfam" id="PF01627">
    <property type="entry name" value="Hpt"/>
    <property type="match status" value="1"/>
</dbReference>
<reference evidence="5 6" key="1">
    <citation type="submission" date="2024-05" db="EMBL/GenBank/DDBJ databases">
        <title>Genome Sequence and Characterization of the New Strain Purple Sulfur Bacterium of Genus Thioalkalicoccus.</title>
        <authorList>
            <person name="Bryantseva I.A."/>
            <person name="Kyndt J.A."/>
            <person name="Imhoff J.F."/>
        </authorList>
    </citation>
    <scope>NUCLEOTIDE SEQUENCE [LARGE SCALE GENOMIC DNA]</scope>
    <source>
        <strain evidence="5 6">Um2</strain>
    </source>
</reference>
<keyword evidence="6" id="KW-1185">Reference proteome</keyword>
<dbReference type="EMBL" id="JBDKXB010000016">
    <property type="protein sequence ID" value="MEY6433144.1"/>
    <property type="molecule type" value="Genomic_DNA"/>
</dbReference>
<protein>
    <submittedName>
        <fullName evidence="5">Hpt domain-containing protein</fullName>
    </submittedName>
</protein>
<sequence>MMGWHREEAPDDQVRDEAAAQAAAGGDAALAADLLAALVVALPDDLARIRRAVDMGMETEVVEMAHRLRGATRYCGVPALDRALAALEQAAGSGADLRVDMARVDEAARGLMQLVQDLPERG</sequence>
<proteinExistence type="predicted"/>
<evidence type="ECO:0000256" key="3">
    <source>
        <dbReference type="SAM" id="MobiDB-lite"/>
    </source>
</evidence>
<gene>
    <name evidence="5" type="ORF">ABC977_12100</name>
</gene>
<organism evidence="5 6">
    <name type="scientific">Thioalkalicoccus limnaeus</name>
    <dbReference type="NCBI Taxonomy" id="120681"/>
    <lineage>
        <taxon>Bacteria</taxon>
        <taxon>Pseudomonadati</taxon>
        <taxon>Pseudomonadota</taxon>
        <taxon>Gammaproteobacteria</taxon>
        <taxon>Chromatiales</taxon>
        <taxon>Chromatiaceae</taxon>
        <taxon>Thioalkalicoccus</taxon>
    </lineage>
</organism>
<keyword evidence="1" id="KW-0902">Two-component regulatory system</keyword>
<dbReference type="InterPro" id="IPR008207">
    <property type="entry name" value="Sig_transdc_His_kin_Hpt_dom"/>
</dbReference>
<dbReference type="Proteomes" id="UP001564408">
    <property type="component" value="Unassembled WGS sequence"/>
</dbReference>
<feature type="compositionally biased region" description="Basic and acidic residues" evidence="3">
    <location>
        <begin position="1"/>
        <end position="18"/>
    </location>
</feature>
<evidence type="ECO:0000256" key="2">
    <source>
        <dbReference type="PROSITE-ProRule" id="PRU00110"/>
    </source>
</evidence>